<reference evidence="2" key="1">
    <citation type="journal article" date="2017" name="Nat. Ecol. Evol.">
        <title>Genome expansion and lineage-specific genetic innovations in the forest pathogenic fungi Armillaria.</title>
        <authorList>
            <person name="Sipos G."/>
            <person name="Prasanna A.N."/>
            <person name="Walter M.C."/>
            <person name="O'Connor E."/>
            <person name="Balint B."/>
            <person name="Krizsan K."/>
            <person name="Kiss B."/>
            <person name="Hess J."/>
            <person name="Varga T."/>
            <person name="Slot J."/>
            <person name="Riley R."/>
            <person name="Boka B."/>
            <person name="Rigling D."/>
            <person name="Barry K."/>
            <person name="Lee J."/>
            <person name="Mihaltcheva S."/>
            <person name="LaButti K."/>
            <person name="Lipzen A."/>
            <person name="Waldron R."/>
            <person name="Moloney N.M."/>
            <person name="Sperisen C."/>
            <person name="Kredics L."/>
            <person name="Vagvoelgyi C."/>
            <person name="Patrignani A."/>
            <person name="Fitzpatrick D."/>
            <person name="Nagy I."/>
            <person name="Doyle S."/>
            <person name="Anderson J.B."/>
            <person name="Grigoriev I.V."/>
            <person name="Gueldener U."/>
            <person name="Muensterkoetter M."/>
            <person name="Nagy L.G."/>
        </authorList>
    </citation>
    <scope>NUCLEOTIDE SEQUENCE [LARGE SCALE GENOMIC DNA]</scope>
    <source>
        <strain evidence="2">C18/9</strain>
    </source>
</reference>
<name>A0A284RJA4_ARMOS</name>
<dbReference type="OMA" id="SMEINEF"/>
<dbReference type="OrthoDB" id="3269456at2759"/>
<protein>
    <submittedName>
        <fullName evidence="1">Uncharacterized protein</fullName>
    </submittedName>
</protein>
<dbReference type="EMBL" id="FUEG01000009">
    <property type="protein sequence ID" value="SJL08851.1"/>
    <property type="molecule type" value="Genomic_DNA"/>
</dbReference>
<evidence type="ECO:0000313" key="1">
    <source>
        <dbReference type="EMBL" id="SJL08851.1"/>
    </source>
</evidence>
<proteinExistence type="predicted"/>
<accession>A0A284RJA4</accession>
<sequence>MNEFYDTVKARDALERYAQESMEINEFHLCAITKNRSMQSVSLEDDGSGYVWRLLTQAKEEAETEEVVFTVNGIISGMDLPPLYRVPKSMSDKPVILSQKLTISGLGASTFAESMSALREVSLTAEREFKQGTLEQWTPTTFNGFEAMESTNRYFRRVHEGDNDVALTFPKEVDPNGVLQQLS</sequence>
<evidence type="ECO:0000313" key="2">
    <source>
        <dbReference type="Proteomes" id="UP000219338"/>
    </source>
</evidence>
<organism evidence="1 2">
    <name type="scientific">Armillaria ostoyae</name>
    <name type="common">Armillaria root rot fungus</name>
    <dbReference type="NCBI Taxonomy" id="47428"/>
    <lineage>
        <taxon>Eukaryota</taxon>
        <taxon>Fungi</taxon>
        <taxon>Dikarya</taxon>
        <taxon>Basidiomycota</taxon>
        <taxon>Agaricomycotina</taxon>
        <taxon>Agaricomycetes</taxon>
        <taxon>Agaricomycetidae</taxon>
        <taxon>Agaricales</taxon>
        <taxon>Marasmiineae</taxon>
        <taxon>Physalacriaceae</taxon>
        <taxon>Armillaria</taxon>
    </lineage>
</organism>
<dbReference type="Proteomes" id="UP000219338">
    <property type="component" value="Unassembled WGS sequence"/>
</dbReference>
<dbReference type="AlphaFoldDB" id="A0A284RJA4"/>
<gene>
    <name evidence="1" type="ORF">ARMOST_12222</name>
</gene>
<keyword evidence="2" id="KW-1185">Reference proteome</keyword>